<evidence type="ECO:0000313" key="14">
    <source>
        <dbReference type="EMBL" id="HFC93108.1"/>
    </source>
</evidence>
<evidence type="ECO:0000256" key="11">
    <source>
        <dbReference type="ARBA" id="ARBA00025912"/>
    </source>
</evidence>
<dbReference type="GO" id="GO:0009055">
    <property type="term" value="F:electron transfer activity"/>
    <property type="evidence" value="ECO:0007669"/>
    <property type="project" value="InterPro"/>
</dbReference>
<dbReference type="CDD" id="cd03499">
    <property type="entry name" value="SQR_TypeC_SdhC"/>
    <property type="match status" value="1"/>
</dbReference>
<evidence type="ECO:0000256" key="6">
    <source>
        <dbReference type="ARBA" id="ARBA00022692"/>
    </source>
</evidence>
<comment type="caution">
    <text evidence="14">The sequence shown here is derived from an EMBL/GenBank/DDBJ whole genome shotgun (WGS) entry which is preliminary data.</text>
</comment>
<reference evidence="14" key="1">
    <citation type="journal article" date="2020" name="mSystems">
        <title>Genome- and Community-Level Interaction Insights into Carbon Utilization and Element Cycling Functions of Hydrothermarchaeota in Hydrothermal Sediment.</title>
        <authorList>
            <person name="Zhou Z."/>
            <person name="Liu Y."/>
            <person name="Xu W."/>
            <person name="Pan J."/>
            <person name="Luo Z.H."/>
            <person name="Li M."/>
        </authorList>
    </citation>
    <scope>NUCLEOTIDE SEQUENCE [LARGE SCALE GENOMIC DNA]</scope>
    <source>
        <strain evidence="14">HyVt-493</strain>
    </source>
</reference>
<accession>A0A7V2T3X9</accession>
<sequence>MAWTDQRPLSPHLQIYKMPITAIFSVLHRGTGAVLFIGLLLMIGVLVVVASGADSWQAMHNLLSSGFGKLVLFGFTFSLYYHFCNGIRHLFWDIGKGLSVVEVHKSAWVVMISSVILTVVTWIIA</sequence>
<dbReference type="Proteomes" id="UP000885750">
    <property type="component" value="Unassembled WGS sequence"/>
</dbReference>
<keyword evidence="10 13" id="KW-0472">Membrane</keyword>
<feature type="transmembrane region" description="Helical" evidence="13">
    <location>
        <begin position="20"/>
        <end position="50"/>
    </location>
</feature>
<dbReference type="GO" id="GO:0006099">
    <property type="term" value="P:tricarboxylic acid cycle"/>
    <property type="evidence" value="ECO:0007669"/>
    <property type="project" value="InterPro"/>
</dbReference>
<keyword evidence="7 12" id="KW-0479">Metal-binding</keyword>
<dbReference type="Gene3D" id="1.20.1300.10">
    <property type="entry name" value="Fumarate reductase/succinate dehydrogenase, transmembrane subunit"/>
    <property type="match status" value="1"/>
</dbReference>
<comment type="function">
    <text evidence="1">Membrane-anchoring subunit of succinate dehydrogenase (SDH).</text>
</comment>
<dbReference type="InterPro" id="IPR000701">
    <property type="entry name" value="SuccDH_FuR_B_TM-su"/>
</dbReference>
<dbReference type="InterPro" id="IPR034804">
    <property type="entry name" value="SQR/QFR_C/D"/>
</dbReference>
<evidence type="ECO:0000256" key="1">
    <source>
        <dbReference type="ARBA" id="ARBA00004050"/>
    </source>
</evidence>
<keyword evidence="8 13" id="KW-1133">Transmembrane helix</keyword>
<keyword evidence="9 12" id="KW-0408">Iron</keyword>
<evidence type="ECO:0000256" key="5">
    <source>
        <dbReference type="ARBA" id="ARBA00022617"/>
    </source>
</evidence>
<proteinExistence type="inferred from homology"/>
<feature type="transmembrane region" description="Helical" evidence="13">
    <location>
        <begin position="103"/>
        <end position="124"/>
    </location>
</feature>
<dbReference type="InterPro" id="IPR018495">
    <property type="entry name" value="Succ_DH_cyt_bsu_CS"/>
</dbReference>
<dbReference type="GO" id="GO:0016020">
    <property type="term" value="C:membrane"/>
    <property type="evidence" value="ECO:0007669"/>
    <property type="project" value="UniProtKB-SubCell"/>
</dbReference>
<dbReference type="Pfam" id="PF01127">
    <property type="entry name" value="Sdh_cyt"/>
    <property type="match status" value="1"/>
</dbReference>
<feature type="transmembrane region" description="Helical" evidence="13">
    <location>
        <begin position="62"/>
        <end position="83"/>
    </location>
</feature>
<dbReference type="PROSITE" id="PS01000">
    <property type="entry name" value="SDH_CYT_1"/>
    <property type="match status" value="1"/>
</dbReference>
<dbReference type="PROSITE" id="PS01001">
    <property type="entry name" value="SDH_CYT_2"/>
    <property type="match status" value="1"/>
</dbReference>
<evidence type="ECO:0000256" key="8">
    <source>
        <dbReference type="ARBA" id="ARBA00022989"/>
    </source>
</evidence>
<gene>
    <name evidence="14" type="primary">sdhC</name>
    <name evidence="14" type="ORF">ENJ51_09885</name>
</gene>
<comment type="similarity">
    <text evidence="3">Belongs to the cytochrome b560 family.</text>
</comment>
<evidence type="ECO:0000256" key="10">
    <source>
        <dbReference type="ARBA" id="ARBA00023136"/>
    </source>
</evidence>
<dbReference type="PIRSF" id="PIRSF000178">
    <property type="entry name" value="SDH_cyt_b560"/>
    <property type="match status" value="1"/>
</dbReference>
<name>A0A7V2T3X9_LEUMU</name>
<keyword evidence="5 12" id="KW-0349">Heme</keyword>
<protein>
    <recommendedName>
        <fullName evidence="4">Succinate dehydrogenase cytochrome b556 subunit</fullName>
    </recommendedName>
</protein>
<keyword evidence="6 13" id="KW-0812">Transmembrane</keyword>
<comment type="cofactor">
    <cofactor evidence="12">
        <name>heme</name>
        <dbReference type="ChEBI" id="CHEBI:30413"/>
    </cofactor>
    <text evidence="12">The heme is bound between the two transmembrane subunits.</text>
</comment>
<dbReference type="EMBL" id="DRMS01000370">
    <property type="protein sequence ID" value="HFC93108.1"/>
    <property type="molecule type" value="Genomic_DNA"/>
</dbReference>
<dbReference type="AlphaFoldDB" id="A0A7V2T3X9"/>
<evidence type="ECO:0000256" key="12">
    <source>
        <dbReference type="PIRSR" id="PIRSR000178-1"/>
    </source>
</evidence>
<organism evidence="14">
    <name type="scientific">Leucothrix mucor</name>
    <dbReference type="NCBI Taxonomy" id="45248"/>
    <lineage>
        <taxon>Bacteria</taxon>
        <taxon>Pseudomonadati</taxon>
        <taxon>Pseudomonadota</taxon>
        <taxon>Gammaproteobacteria</taxon>
        <taxon>Thiotrichales</taxon>
        <taxon>Thiotrichaceae</taxon>
        <taxon>Leucothrix</taxon>
    </lineage>
</organism>
<evidence type="ECO:0000256" key="9">
    <source>
        <dbReference type="ARBA" id="ARBA00023004"/>
    </source>
</evidence>
<dbReference type="NCBIfam" id="TIGR02970">
    <property type="entry name" value="succ_dehyd_cytB"/>
    <property type="match status" value="1"/>
</dbReference>
<dbReference type="SUPFAM" id="SSF81343">
    <property type="entry name" value="Fumarate reductase respiratory complex transmembrane subunits"/>
    <property type="match status" value="1"/>
</dbReference>
<evidence type="ECO:0000256" key="7">
    <source>
        <dbReference type="ARBA" id="ARBA00022723"/>
    </source>
</evidence>
<dbReference type="GO" id="GO:0046872">
    <property type="term" value="F:metal ion binding"/>
    <property type="evidence" value="ECO:0007669"/>
    <property type="project" value="UniProtKB-KW"/>
</dbReference>
<evidence type="ECO:0000256" key="2">
    <source>
        <dbReference type="ARBA" id="ARBA00004141"/>
    </source>
</evidence>
<comment type="subcellular location">
    <subcellularLocation>
        <location evidence="2">Membrane</location>
        <topology evidence="2">Multi-pass membrane protein</topology>
    </subcellularLocation>
</comment>
<feature type="binding site" description="axial binding residue" evidence="12">
    <location>
        <position position="82"/>
    </location>
    <ligand>
        <name>heme</name>
        <dbReference type="ChEBI" id="CHEBI:30413"/>
        <note>ligand shared with second transmembrane subunit</note>
    </ligand>
    <ligandPart>
        <name>Fe</name>
        <dbReference type="ChEBI" id="CHEBI:18248"/>
    </ligandPart>
</feature>
<dbReference type="InterPro" id="IPR014314">
    <property type="entry name" value="Succ_DH_cytb556"/>
</dbReference>
<dbReference type="PANTHER" id="PTHR10978">
    <property type="entry name" value="SUCCINATE DEHYDROGENASE CYTOCHROME B560 SUBUNIT"/>
    <property type="match status" value="1"/>
</dbReference>
<evidence type="ECO:0000256" key="3">
    <source>
        <dbReference type="ARBA" id="ARBA00007244"/>
    </source>
</evidence>
<evidence type="ECO:0000256" key="13">
    <source>
        <dbReference type="SAM" id="Phobius"/>
    </source>
</evidence>
<dbReference type="PANTHER" id="PTHR10978:SF5">
    <property type="entry name" value="SUCCINATE DEHYDROGENASE CYTOCHROME B560 SUBUNIT, MITOCHONDRIAL"/>
    <property type="match status" value="1"/>
</dbReference>
<comment type="subunit">
    <text evidence="11">Part of an enzyme complex containing four subunits: a flavoprotein, an iron-sulfur protein, plus two membrane-anchoring proteins, SdhC and SdhD. The complex can form homotrimers.</text>
</comment>
<evidence type="ECO:0000256" key="4">
    <source>
        <dbReference type="ARBA" id="ARBA00020076"/>
    </source>
</evidence>